<proteinExistence type="predicted"/>
<dbReference type="InterPro" id="IPR004408">
    <property type="entry name" value="Biotin_CoA_COase_ligase"/>
</dbReference>
<evidence type="ECO:0000256" key="4">
    <source>
        <dbReference type="ARBA" id="ARBA00047846"/>
    </source>
</evidence>
<keyword evidence="7" id="KW-1185">Reference proteome</keyword>
<dbReference type="InterPro" id="IPR045864">
    <property type="entry name" value="aa-tRNA-synth_II/BPL/LPL"/>
</dbReference>
<dbReference type="InterPro" id="IPR004143">
    <property type="entry name" value="BPL_LPL_catalytic"/>
</dbReference>
<dbReference type="CDD" id="cd16442">
    <property type="entry name" value="BPL"/>
    <property type="match status" value="1"/>
</dbReference>
<comment type="catalytic activity">
    <reaction evidence="4">
        <text>biotin + L-lysyl-[protein] + ATP = N(6)-biotinyl-L-lysyl-[protein] + AMP + diphosphate + H(+)</text>
        <dbReference type="Rhea" id="RHEA:11756"/>
        <dbReference type="Rhea" id="RHEA-COMP:9752"/>
        <dbReference type="Rhea" id="RHEA-COMP:10505"/>
        <dbReference type="ChEBI" id="CHEBI:15378"/>
        <dbReference type="ChEBI" id="CHEBI:29969"/>
        <dbReference type="ChEBI" id="CHEBI:30616"/>
        <dbReference type="ChEBI" id="CHEBI:33019"/>
        <dbReference type="ChEBI" id="CHEBI:57586"/>
        <dbReference type="ChEBI" id="CHEBI:83144"/>
        <dbReference type="ChEBI" id="CHEBI:456215"/>
        <dbReference type="EC" id="6.3.4.15"/>
    </reaction>
</comment>
<dbReference type="PANTHER" id="PTHR12835">
    <property type="entry name" value="BIOTIN PROTEIN LIGASE"/>
    <property type="match status" value="1"/>
</dbReference>
<keyword evidence="2" id="KW-0092">Biotin</keyword>
<protein>
    <recommendedName>
        <fullName evidence="3">biotin--[biotin carboxyl-carrier protein] ligase</fullName>
        <ecNumber evidence="3">6.3.4.15</ecNumber>
    </recommendedName>
</protein>
<evidence type="ECO:0000313" key="7">
    <source>
        <dbReference type="Proteomes" id="UP000018458"/>
    </source>
</evidence>
<dbReference type="EMBL" id="AEVO01000018">
    <property type="protein sequence ID" value="EFY07751.1"/>
    <property type="molecule type" value="Genomic_DNA"/>
</dbReference>
<evidence type="ECO:0000259" key="5">
    <source>
        <dbReference type="PROSITE" id="PS51733"/>
    </source>
</evidence>
<evidence type="ECO:0000256" key="3">
    <source>
        <dbReference type="ARBA" id="ARBA00024227"/>
    </source>
</evidence>
<comment type="caution">
    <text evidence="6">The sequence shown here is derived from an EMBL/GenBank/DDBJ whole genome shotgun (WGS) entry which is preliminary data.</text>
</comment>
<reference evidence="6 7" key="1">
    <citation type="submission" date="2011-01" db="EMBL/GenBank/DDBJ databases">
        <authorList>
            <person name="Weinstock G."/>
            <person name="Sodergren E."/>
            <person name="Clifton S."/>
            <person name="Fulton L."/>
            <person name="Fulton B."/>
            <person name="Courtney L."/>
            <person name="Fronick C."/>
            <person name="Harrison M."/>
            <person name="Strong C."/>
            <person name="Farmer C."/>
            <person name="Delahaunty K."/>
            <person name="Markovic C."/>
            <person name="Hall O."/>
            <person name="Minx P."/>
            <person name="Tomlinson C."/>
            <person name="Mitreva M."/>
            <person name="Hou S."/>
            <person name="Chen J."/>
            <person name="Wollam A."/>
            <person name="Pepin K.H."/>
            <person name="Johnson M."/>
            <person name="Bhonagiri V."/>
            <person name="Zhang X."/>
            <person name="Suruliraj S."/>
            <person name="Warren W."/>
            <person name="Chinwalla A."/>
            <person name="Mardis E.R."/>
            <person name="Wilson R.K."/>
        </authorList>
    </citation>
    <scope>NUCLEOTIDE SEQUENCE [LARGE SCALE GENOMIC DNA]</scope>
    <source>
        <strain evidence="7">DSM 22608 / JCM 16073 / KCTC 15190 / YIT 12066</strain>
    </source>
</reference>
<dbReference type="GO" id="GO:0004077">
    <property type="term" value="F:biotin--[biotin carboxyl-carrier protein] ligase activity"/>
    <property type="evidence" value="ECO:0007669"/>
    <property type="project" value="UniProtKB-EC"/>
</dbReference>
<keyword evidence="1 6" id="KW-0436">Ligase</keyword>
<evidence type="ECO:0000256" key="2">
    <source>
        <dbReference type="ARBA" id="ARBA00023267"/>
    </source>
</evidence>
<feature type="domain" description="BPL/LPL catalytic" evidence="5">
    <location>
        <begin position="67"/>
        <end position="260"/>
    </location>
</feature>
<dbReference type="eggNOG" id="COG0340">
    <property type="taxonomic scope" value="Bacteria"/>
</dbReference>
<evidence type="ECO:0000256" key="1">
    <source>
        <dbReference type="ARBA" id="ARBA00022598"/>
    </source>
</evidence>
<organism evidence="6 7">
    <name type="scientific">Succinatimonas hippei (strain DSM 22608 / JCM 16073 / KCTC 15190 / YIT 12066)</name>
    <dbReference type="NCBI Taxonomy" id="762983"/>
    <lineage>
        <taxon>Bacteria</taxon>
        <taxon>Pseudomonadati</taxon>
        <taxon>Pseudomonadota</taxon>
        <taxon>Gammaproteobacteria</taxon>
        <taxon>Aeromonadales</taxon>
        <taxon>Succinivibrionaceae</taxon>
        <taxon>Succinatimonas</taxon>
    </lineage>
</organism>
<accession>E8LIC3</accession>
<dbReference type="PANTHER" id="PTHR12835:SF5">
    <property type="entry name" value="BIOTIN--PROTEIN LIGASE"/>
    <property type="match status" value="1"/>
</dbReference>
<dbReference type="STRING" id="762983.HMPREF9444_00438"/>
<dbReference type="Pfam" id="PF03099">
    <property type="entry name" value="BPL_LplA_LipB"/>
    <property type="match status" value="1"/>
</dbReference>
<gene>
    <name evidence="6" type="ORF">HMPREF9444_00438</name>
</gene>
<dbReference type="SUPFAM" id="SSF55681">
    <property type="entry name" value="Class II aaRS and biotin synthetases"/>
    <property type="match status" value="1"/>
</dbReference>
<dbReference type="Proteomes" id="UP000018458">
    <property type="component" value="Unassembled WGS sequence"/>
</dbReference>
<dbReference type="PROSITE" id="PS51733">
    <property type="entry name" value="BPL_LPL_CATALYTIC"/>
    <property type="match status" value="1"/>
</dbReference>
<dbReference type="Pfam" id="PF02237">
    <property type="entry name" value="BPL_C"/>
    <property type="match status" value="1"/>
</dbReference>
<dbReference type="InterPro" id="IPR003142">
    <property type="entry name" value="BPL_C"/>
</dbReference>
<dbReference type="Gene3D" id="3.30.930.10">
    <property type="entry name" value="Bira Bifunctional Protein, Domain 2"/>
    <property type="match status" value="1"/>
</dbReference>
<dbReference type="Gene3D" id="2.30.30.100">
    <property type="match status" value="1"/>
</dbReference>
<evidence type="ECO:0000313" key="6">
    <source>
        <dbReference type="EMBL" id="EFY07751.1"/>
    </source>
</evidence>
<dbReference type="GO" id="GO:0005737">
    <property type="term" value="C:cytoplasm"/>
    <property type="evidence" value="ECO:0007669"/>
    <property type="project" value="TreeGrafter"/>
</dbReference>
<dbReference type="NCBIfam" id="TIGR00121">
    <property type="entry name" value="birA_ligase"/>
    <property type="match status" value="1"/>
</dbReference>
<dbReference type="RefSeq" id="WP_009142661.1">
    <property type="nucleotide sequence ID" value="NZ_GL830956.1"/>
</dbReference>
<dbReference type="HOGENOM" id="CLU_051096_4_0_6"/>
<name>E8LIC3_SUCHY</name>
<dbReference type="OrthoDB" id="9807064at2"/>
<sequence length="319" mass="35395">MARSVKLLNLVKHLSLAENHSLTKKECLELLCVNEKEFEIICSDLKSLVFGACVNDEKISILRSYEPLDEDLLFRKSKGKGRVCVLPEIDSTNSEILRNIDSYTDGDALLAEIQTQGRGRRGRKWSGSLGCQVLLSCAAFFDRDIELSALPLAVGLNVASELEKAGFFGIKVKWPNDLYFKNAKIAGILIESVVRHENVGAVIGIGMNVFPFEDGSLALQKREILTLADINPHKAHRNFVAYTLISAIRQACFVYKNDGFAAFKEKWPYYDYLLGKKILVNDDVNKTRGTCIGIDESGALLLNADGILHSVKAGHVEFL</sequence>
<dbReference type="AlphaFoldDB" id="E8LIC3"/>
<dbReference type="EC" id="6.3.4.15" evidence="3"/>